<sequence length="52" mass="5665">MSWQCVALTEGGSLLFLGEAIMKIDSPANFLDKASDFRYNNSMDSGNAVCMD</sequence>
<dbReference type="STRING" id="411473.RUMCAL_02309"/>
<comment type="caution">
    <text evidence="1">The sequence shown here is derived from an EMBL/GenBank/DDBJ whole genome shotgun (WGS) entry which is preliminary data.</text>
</comment>
<dbReference type="HOGENOM" id="CLU_3084422_0_0_9"/>
<accession>U2K3L7</accession>
<name>U2K3L7_9FIRM</name>
<protein>
    <submittedName>
        <fullName evidence="1">Uncharacterized protein</fullName>
    </submittedName>
</protein>
<keyword evidence="2" id="KW-1185">Reference proteome</keyword>
<dbReference type="EMBL" id="AWVF01000288">
    <property type="protein sequence ID" value="ERJ93086.1"/>
    <property type="molecule type" value="Genomic_DNA"/>
</dbReference>
<organism evidence="1 2">
    <name type="scientific">Ruminococcus callidus ATCC 27760</name>
    <dbReference type="NCBI Taxonomy" id="411473"/>
    <lineage>
        <taxon>Bacteria</taxon>
        <taxon>Bacillati</taxon>
        <taxon>Bacillota</taxon>
        <taxon>Clostridia</taxon>
        <taxon>Eubacteriales</taxon>
        <taxon>Oscillospiraceae</taxon>
        <taxon>Ruminococcus</taxon>
    </lineage>
</organism>
<dbReference type="AlphaFoldDB" id="U2K3L7"/>
<evidence type="ECO:0000313" key="1">
    <source>
        <dbReference type="EMBL" id="ERJ93086.1"/>
    </source>
</evidence>
<dbReference type="Proteomes" id="UP000016662">
    <property type="component" value="Unassembled WGS sequence"/>
</dbReference>
<gene>
    <name evidence="1" type="ORF">RUMCAL_02309</name>
</gene>
<evidence type="ECO:0000313" key="2">
    <source>
        <dbReference type="Proteomes" id="UP000016662"/>
    </source>
</evidence>
<reference evidence="1 2" key="1">
    <citation type="submission" date="2013-07" db="EMBL/GenBank/DDBJ databases">
        <authorList>
            <person name="Weinstock G."/>
            <person name="Sodergren E."/>
            <person name="Wylie T."/>
            <person name="Fulton L."/>
            <person name="Fulton R."/>
            <person name="Fronick C."/>
            <person name="O'Laughlin M."/>
            <person name="Godfrey J."/>
            <person name="Miner T."/>
            <person name="Herter B."/>
            <person name="Appelbaum E."/>
            <person name="Cordes M."/>
            <person name="Lek S."/>
            <person name="Wollam A."/>
            <person name="Pepin K.H."/>
            <person name="Palsikar V.B."/>
            <person name="Mitreva M."/>
            <person name="Wilson R.K."/>
        </authorList>
    </citation>
    <scope>NUCLEOTIDE SEQUENCE [LARGE SCALE GENOMIC DNA]</scope>
    <source>
        <strain evidence="1 2">ATCC 27760</strain>
    </source>
</reference>
<proteinExistence type="predicted"/>